<comment type="caution">
    <text evidence="2">The sequence shown here is derived from an EMBL/GenBank/DDBJ whole genome shotgun (WGS) entry which is preliminary data.</text>
</comment>
<accession>A0AAD6UM13</accession>
<feature type="region of interest" description="Disordered" evidence="1">
    <location>
        <begin position="1"/>
        <end position="32"/>
    </location>
</feature>
<proteinExistence type="predicted"/>
<feature type="compositionally biased region" description="Polar residues" evidence="1">
    <location>
        <begin position="15"/>
        <end position="24"/>
    </location>
</feature>
<dbReference type="AlphaFoldDB" id="A0AAD6UM13"/>
<gene>
    <name evidence="2" type="ORF">GGX14DRAFT_408005</name>
</gene>
<name>A0AAD6UM13_9AGAR</name>
<organism evidence="2 3">
    <name type="scientific">Mycena pura</name>
    <dbReference type="NCBI Taxonomy" id="153505"/>
    <lineage>
        <taxon>Eukaryota</taxon>
        <taxon>Fungi</taxon>
        <taxon>Dikarya</taxon>
        <taxon>Basidiomycota</taxon>
        <taxon>Agaricomycotina</taxon>
        <taxon>Agaricomycetes</taxon>
        <taxon>Agaricomycetidae</taxon>
        <taxon>Agaricales</taxon>
        <taxon>Marasmiineae</taxon>
        <taxon>Mycenaceae</taxon>
        <taxon>Mycena</taxon>
    </lineage>
</organism>
<dbReference type="Proteomes" id="UP001219525">
    <property type="component" value="Unassembled WGS sequence"/>
</dbReference>
<protein>
    <submittedName>
        <fullName evidence="2">Uncharacterized protein</fullName>
    </submittedName>
</protein>
<keyword evidence="3" id="KW-1185">Reference proteome</keyword>
<dbReference type="EMBL" id="JARJCW010000149">
    <property type="protein sequence ID" value="KAJ7190473.1"/>
    <property type="molecule type" value="Genomic_DNA"/>
</dbReference>
<evidence type="ECO:0000256" key="1">
    <source>
        <dbReference type="SAM" id="MobiDB-lite"/>
    </source>
</evidence>
<evidence type="ECO:0000313" key="2">
    <source>
        <dbReference type="EMBL" id="KAJ7190473.1"/>
    </source>
</evidence>
<sequence length="248" mass="27475">MRRLRQSRAYVTRQARMSPTTSVTGGLGHRPSHALQASCSGPHVCIALDNAEPHACITFDNIKVSPPVAIVNGETRVRAARVIGEARVHITFVTGKARARVAFDTGKVRTCITFDNSELRPCVAADSNEANTHAAFGTDEVCTCVTFITGEDRDNYLKASWQWTAQSLQISRVDLAEESHGLTQRQIDILVILCNFLKKPSIQNPYPMLIEVMKLKLTMHSLLDGLDWLNDGLPTLRSTITQHFDHVL</sequence>
<reference evidence="2" key="1">
    <citation type="submission" date="2023-03" db="EMBL/GenBank/DDBJ databases">
        <title>Massive genome expansion in bonnet fungi (Mycena s.s.) driven by repeated elements and novel gene families across ecological guilds.</title>
        <authorList>
            <consortium name="Lawrence Berkeley National Laboratory"/>
            <person name="Harder C.B."/>
            <person name="Miyauchi S."/>
            <person name="Viragh M."/>
            <person name="Kuo A."/>
            <person name="Thoen E."/>
            <person name="Andreopoulos B."/>
            <person name="Lu D."/>
            <person name="Skrede I."/>
            <person name="Drula E."/>
            <person name="Henrissat B."/>
            <person name="Morin E."/>
            <person name="Kohler A."/>
            <person name="Barry K."/>
            <person name="LaButti K."/>
            <person name="Morin E."/>
            <person name="Salamov A."/>
            <person name="Lipzen A."/>
            <person name="Mereny Z."/>
            <person name="Hegedus B."/>
            <person name="Baldrian P."/>
            <person name="Stursova M."/>
            <person name="Weitz H."/>
            <person name="Taylor A."/>
            <person name="Grigoriev I.V."/>
            <person name="Nagy L.G."/>
            <person name="Martin F."/>
            <person name="Kauserud H."/>
        </authorList>
    </citation>
    <scope>NUCLEOTIDE SEQUENCE</scope>
    <source>
        <strain evidence="2">9144</strain>
    </source>
</reference>
<evidence type="ECO:0000313" key="3">
    <source>
        <dbReference type="Proteomes" id="UP001219525"/>
    </source>
</evidence>